<evidence type="ECO:0000313" key="5">
    <source>
        <dbReference type="EMBL" id="SES21526.1"/>
    </source>
</evidence>
<dbReference type="NCBIfam" id="TIGR02861">
    <property type="entry name" value="SASP_H"/>
    <property type="match status" value="1"/>
</dbReference>
<dbReference type="Proteomes" id="UP000198571">
    <property type="component" value="Unassembled WGS sequence"/>
</dbReference>
<comment type="induction">
    <text evidence="4">Expressed only in the forespore compartment of sporulating cells.</text>
</comment>
<dbReference type="RefSeq" id="WP_093053303.1">
    <property type="nucleotide sequence ID" value="NZ_FOGT01000011.1"/>
</dbReference>
<gene>
    <name evidence="4" type="primary">sspH</name>
    <name evidence="5" type="ORF">SAMN05518684_11115</name>
</gene>
<accession>A0A1H9VIB7</accession>
<evidence type="ECO:0000256" key="4">
    <source>
        <dbReference type="HAMAP-Rule" id="MF_00667"/>
    </source>
</evidence>
<dbReference type="HAMAP" id="MF_00667">
    <property type="entry name" value="SspH"/>
    <property type="match status" value="1"/>
</dbReference>
<evidence type="ECO:0000256" key="1">
    <source>
        <dbReference type="ARBA" id="ARBA00004288"/>
    </source>
</evidence>
<comment type="subcellular location">
    <subcellularLocation>
        <location evidence="1 4">Spore core</location>
    </subcellularLocation>
</comment>
<keyword evidence="6" id="KW-1185">Reference proteome</keyword>
<keyword evidence="3 4" id="KW-0749">Sporulation</keyword>
<dbReference type="Pfam" id="PF08141">
    <property type="entry name" value="SspH"/>
    <property type="match status" value="1"/>
</dbReference>
<dbReference type="OrthoDB" id="1683648at2"/>
<dbReference type="STRING" id="1601833.SAMN05518684_11115"/>
<proteinExistence type="evidence at transcript level"/>
<dbReference type="GO" id="GO:0030436">
    <property type="term" value="P:asexual sporulation"/>
    <property type="evidence" value="ECO:0007669"/>
    <property type="project" value="UniProtKB-UniRule"/>
</dbReference>
<comment type="similarity">
    <text evidence="2 4">Belongs to the SspH family.</text>
</comment>
<name>A0A1H9VIB7_9BACI</name>
<dbReference type="AlphaFoldDB" id="A0A1H9VIB7"/>
<dbReference type="InterPro" id="IPR012610">
    <property type="entry name" value="SASP_SspH"/>
</dbReference>
<evidence type="ECO:0000256" key="3">
    <source>
        <dbReference type="ARBA" id="ARBA00022969"/>
    </source>
</evidence>
<reference evidence="6" key="1">
    <citation type="submission" date="2016-10" db="EMBL/GenBank/DDBJ databases">
        <authorList>
            <person name="Varghese N."/>
            <person name="Submissions S."/>
        </authorList>
    </citation>
    <scope>NUCLEOTIDE SEQUENCE [LARGE SCALE GENOMIC DNA]</scope>
    <source>
        <strain evidence="6">S9</strain>
    </source>
</reference>
<evidence type="ECO:0000313" key="6">
    <source>
        <dbReference type="Proteomes" id="UP000198571"/>
    </source>
</evidence>
<organism evidence="5 6">
    <name type="scientific">Salipaludibacillus aurantiacus</name>
    <dbReference type="NCBI Taxonomy" id="1601833"/>
    <lineage>
        <taxon>Bacteria</taxon>
        <taxon>Bacillati</taxon>
        <taxon>Bacillota</taxon>
        <taxon>Bacilli</taxon>
        <taxon>Bacillales</taxon>
        <taxon>Bacillaceae</taxon>
    </lineage>
</organism>
<evidence type="ECO:0000256" key="2">
    <source>
        <dbReference type="ARBA" id="ARBA00006573"/>
    </source>
</evidence>
<dbReference type="GO" id="GO:0030435">
    <property type="term" value="P:sporulation resulting in formation of a cellular spore"/>
    <property type="evidence" value="ECO:0007669"/>
    <property type="project" value="UniProtKB-KW"/>
</dbReference>
<sequence>MLDRHRAEEIAASPDMKHVLYNGRPVYIQHVHKDGQTARIFTTDNPENEFEVPVSSLIEKN</sequence>
<protein>
    <recommendedName>
        <fullName evidence="4">Small, acid-soluble spore protein H</fullName>
        <shortName evidence="4">SASP H</shortName>
    </recommendedName>
</protein>
<dbReference type="GO" id="GO:0042601">
    <property type="term" value="C:endospore-forming forespore"/>
    <property type="evidence" value="ECO:0007669"/>
    <property type="project" value="InterPro"/>
</dbReference>
<dbReference type="EMBL" id="FOGT01000011">
    <property type="protein sequence ID" value="SES21526.1"/>
    <property type="molecule type" value="Genomic_DNA"/>
</dbReference>